<feature type="non-terminal residue" evidence="1">
    <location>
        <position position="28"/>
    </location>
</feature>
<comment type="caution">
    <text evidence="1">The sequence shown here is derived from an EMBL/GenBank/DDBJ whole genome shotgun (WGS) entry which is preliminary data.</text>
</comment>
<dbReference type="EMBL" id="CAJOBG010062382">
    <property type="protein sequence ID" value="CAF4557167.1"/>
    <property type="molecule type" value="Genomic_DNA"/>
</dbReference>
<accession>A0A820Z3Q0</accession>
<organism evidence="1 2">
    <name type="scientific">Rotaria magnacalcarata</name>
    <dbReference type="NCBI Taxonomy" id="392030"/>
    <lineage>
        <taxon>Eukaryota</taxon>
        <taxon>Metazoa</taxon>
        <taxon>Spiralia</taxon>
        <taxon>Gnathifera</taxon>
        <taxon>Rotifera</taxon>
        <taxon>Eurotatoria</taxon>
        <taxon>Bdelloidea</taxon>
        <taxon>Philodinida</taxon>
        <taxon>Philodinidae</taxon>
        <taxon>Rotaria</taxon>
    </lineage>
</organism>
<reference evidence="1" key="1">
    <citation type="submission" date="2021-02" db="EMBL/GenBank/DDBJ databases">
        <authorList>
            <person name="Nowell W R."/>
        </authorList>
    </citation>
    <scope>NUCLEOTIDE SEQUENCE</scope>
</reference>
<name>A0A820Z3Q0_9BILA</name>
<protein>
    <submittedName>
        <fullName evidence="1">Uncharacterized protein</fullName>
    </submittedName>
</protein>
<proteinExistence type="predicted"/>
<keyword evidence="2" id="KW-1185">Reference proteome</keyword>
<sequence>MDYSNVALQPSALPLLVINVMSDLVAVS</sequence>
<gene>
    <name evidence="1" type="ORF">OVN521_LOCUS43489</name>
</gene>
<dbReference type="AlphaFoldDB" id="A0A820Z3Q0"/>
<dbReference type="Proteomes" id="UP000663866">
    <property type="component" value="Unassembled WGS sequence"/>
</dbReference>
<evidence type="ECO:0000313" key="1">
    <source>
        <dbReference type="EMBL" id="CAF4557167.1"/>
    </source>
</evidence>
<evidence type="ECO:0000313" key="2">
    <source>
        <dbReference type="Proteomes" id="UP000663866"/>
    </source>
</evidence>